<dbReference type="RefSeq" id="WP_131104409.1">
    <property type="nucleotide sequence ID" value="NZ_CP044427.1"/>
</dbReference>
<sequence>MIDIGEDLVGAYLREVVGCPVIQFNVRTGVAQGEIDVVALQLSGGRVTEVWLCEVSTHTSGLGGYQGNVAGKFRTKIESVKAYADATYPGATRHIEVWSPKVRPAMLRKLEDVWSEHVDVELVANEEYAARVGALAQIARKTTSYSDSPSFRLLQILTRLPANPLQAQASARQPKADPLDVWNRATSGTPYSAKVGDVALARVLLFHGYAENGGLPEAIQVATETEFGLNEALAAYRYFDLGAAADLIESTFSAQLGVWEREDTAAETRLAQSSSQAYGSLDVEARLTTALAKRLSAEPQDFA</sequence>
<evidence type="ECO:0000313" key="1">
    <source>
        <dbReference type="EMBL" id="QFG67693.1"/>
    </source>
</evidence>
<gene>
    <name evidence="1" type="ORF">FY030_02180</name>
</gene>
<protein>
    <submittedName>
        <fullName evidence="1">Uncharacterized protein</fullName>
    </submittedName>
</protein>
<dbReference type="Proteomes" id="UP000326546">
    <property type="component" value="Chromosome"/>
</dbReference>
<proteinExistence type="predicted"/>
<dbReference type="EMBL" id="CP044427">
    <property type="protein sequence ID" value="QFG67693.1"/>
    <property type="molecule type" value="Genomic_DNA"/>
</dbReference>
<accession>A0A5J6V3Z9</accession>
<dbReference type="AlphaFoldDB" id="A0A5J6V3Z9"/>
<dbReference type="KEGG" id="serw:FY030_02180"/>
<organism evidence="1 2">
    <name type="scientific">Ornithinimicrobium pratense</name>
    <dbReference type="NCBI Taxonomy" id="2593973"/>
    <lineage>
        <taxon>Bacteria</taxon>
        <taxon>Bacillati</taxon>
        <taxon>Actinomycetota</taxon>
        <taxon>Actinomycetes</taxon>
        <taxon>Micrococcales</taxon>
        <taxon>Ornithinimicrobiaceae</taxon>
        <taxon>Ornithinimicrobium</taxon>
    </lineage>
</organism>
<name>A0A5J6V3Z9_9MICO</name>
<evidence type="ECO:0000313" key="2">
    <source>
        <dbReference type="Proteomes" id="UP000326546"/>
    </source>
</evidence>
<dbReference type="OrthoDB" id="5196236at2"/>
<reference evidence="1 2" key="1">
    <citation type="submission" date="2019-09" db="EMBL/GenBank/DDBJ databases">
        <title>Serinicoccus pratensis sp. nov., isolated from meadow soil.</title>
        <authorList>
            <person name="Zhang W."/>
        </authorList>
    </citation>
    <scope>NUCLEOTIDE SEQUENCE [LARGE SCALE GENOMIC DNA]</scope>
    <source>
        <strain evidence="1 2">W204</strain>
    </source>
</reference>
<keyword evidence="2" id="KW-1185">Reference proteome</keyword>